<evidence type="ECO:0000259" key="12">
    <source>
        <dbReference type="Pfam" id="PF00793"/>
    </source>
</evidence>
<name>A0A383CPV4_9ZZZZ</name>
<dbReference type="GO" id="GO:0005737">
    <property type="term" value="C:cytoplasm"/>
    <property type="evidence" value="ECO:0007669"/>
    <property type="project" value="TreeGrafter"/>
</dbReference>
<protein>
    <recommendedName>
        <fullName evidence="4">3-deoxy-7-phosphoheptulonate synthase</fullName>
        <ecNumber evidence="4">2.5.1.54</ecNumber>
    </recommendedName>
    <alternativeName>
        <fullName evidence="10">3-deoxy-D-arabino-heptulosonate 7-phosphate synthase</fullName>
    </alternativeName>
    <alternativeName>
        <fullName evidence="9">DAHP synthase</fullName>
    </alternativeName>
    <alternativeName>
        <fullName evidence="8">Phospho-2-keto-3-deoxyheptonate aldolase</fullName>
    </alternativeName>
</protein>
<dbReference type="InterPro" id="IPR013785">
    <property type="entry name" value="Aldolase_TIM"/>
</dbReference>
<evidence type="ECO:0000256" key="10">
    <source>
        <dbReference type="ARBA" id="ARBA00032193"/>
    </source>
</evidence>
<dbReference type="Gene3D" id="3.20.20.70">
    <property type="entry name" value="Aldolase class I"/>
    <property type="match status" value="1"/>
</dbReference>
<feature type="non-terminal residue" evidence="13">
    <location>
        <position position="136"/>
    </location>
</feature>
<comment type="similarity">
    <text evidence="3">Belongs to the class-I DAHP synthase family.</text>
</comment>
<dbReference type="InterPro" id="IPR006219">
    <property type="entry name" value="DAHP_synth_1"/>
</dbReference>
<evidence type="ECO:0000313" key="13">
    <source>
        <dbReference type="EMBL" id="SVE34154.1"/>
    </source>
</evidence>
<keyword evidence="6" id="KW-0808">Transferase</keyword>
<evidence type="ECO:0000256" key="4">
    <source>
        <dbReference type="ARBA" id="ARBA00012694"/>
    </source>
</evidence>
<evidence type="ECO:0000256" key="1">
    <source>
        <dbReference type="ARBA" id="ARBA00003726"/>
    </source>
</evidence>
<dbReference type="GO" id="GO:0008652">
    <property type="term" value="P:amino acid biosynthetic process"/>
    <property type="evidence" value="ECO:0007669"/>
    <property type="project" value="UniProtKB-KW"/>
</dbReference>
<dbReference type="PANTHER" id="PTHR21225:SF12">
    <property type="entry name" value="PHOSPHO-2-DEHYDRO-3-DEOXYHEPTONATE ALDOLASE, TYROSINE-INHIBITED"/>
    <property type="match status" value="1"/>
</dbReference>
<dbReference type="Pfam" id="PF00793">
    <property type="entry name" value="DAHP_synth_1"/>
    <property type="match status" value="1"/>
</dbReference>
<dbReference type="PANTHER" id="PTHR21225">
    <property type="entry name" value="PHOSPHO-2-DEHYDRO-3-DEOXYHEPTONATE ALDOLASE DAHP SYNTHETASE"/>
    <property type="match status" value="1"/>
</dbReference>
<evidence type="ECO:0000256" key="11">
    <source>
        <dbReference type="ARBA" id="ARBA00047508"/>
    </source>
</evidence>
<organism evidence="13">
    <name type="scientific">marine metagenome</name>
    <dbReference type="NCBI Taxonomy" id="408172"/>
    <lineage>
        <taxon>unclassified sequences</taxon>
        <taxon>metagenomes</taxon>
        <taxon>ecological metagenomes</taxon>
    </lineage>
</organism>
<dbReference type="EMBL" id="UINC01210614">
    <property type="protein sequence ID" value="SVE34154.1"/>
    <property type="molecule type" value="Genomic_DNA"/>
</dbReference>
<evidence type="ECO:0000256" key="6">
    <source>
        <dbReference type="ARBA" id="ARBA00022679"/>
    </source>
</evidence>
<dbReference type="GO" id="GO:0003849">
    <property type="term" value="F:3-deoxy-7-phosphoheptulonate synthase activity"/>
    <property type="evidence" value="ECO:0007669"/>
    <property type="project" value="UniProtKB-EC"/>
</dbReference>
<reference evidence="13" key="1">
    <citation type="submission" date="2018-05" db="EMBL/GenBank/DDBJ databases">
        <authorList>
            <person name="Lanie J.A."/>
            <person name="Ng W.-L."/>
            <person name="Kazmierczak K.M."/>
            <person name="Andrzejewski T.M."/>
            <person name="Davidsen T.M."/>
            <person name="Wayne K.J."/>
            <person name="Tettelin H."/>
            <person name="Glass J.I."/>
            <person name="Rusch D."/>
            <person name="Podicherti R."/>
            <person name="Tsui H.-C.T."/>
            <person name="Winkler M.E."/>
        </authorList>
    </citation>
    <scope>NUCLEOTIDE SEQUENCE</scope>
</reference>
<comment type="pathway">
    <text evidence="2">Metabolic intermediate biosynthesis; chorismate biosynthesis; chorismate from D-erythrose 4-phosphate and phosphoenolpyruvate: step 1/7.</text>
</comment>
<keyword evidence="7" id="KW-0057">Aromatic amino acid biosynthesis</keyword>
<feature type="domain" description="DAHP synthetase I/KDSA" evidence="12">
    <location>
        <begin position="46"/>
        <end position="127"/>
    </location>
</feature>
<evidence type="ECO:0000256" key="7">
    <source>
        <dbReference type="ARBA" id="ARBA00023141"/>
    </source>
</evidence>
<dbReference type="GO" id="GO:0009073">
    <property type="term" value="P:aromatic amino acid family biosynthetic process"/>
    <property type="evidence" value="ECO:0007669"/>
    <property type="project" value="UniProtKB-KW"/>
</dbReference>
<evidence type="ECO:0000256" key="9">
    <source>
        <dbReference type="ARBA" id="ARBA00031349"/>
    </source>
</evidence>
<evidence type="ECO:0000256" key="5">
    <source>
        <dbReference type="ARBA" id="ARBA00022605"/>
    </source>
</evidence>
<dbReference type="SUPFAM" id="SSF51569">
    <property type="entry name" value="Aldolase"/>
    <property type="match status" value="1"/>
</dbReference>
<comment type="function">
    <text evidence="1">Stereospecific condensation of phosphoenolpyruvate (PEP) and D-erythrose-4-phosphate (E4P) giving rise to 3-deoxy-D-arabino-heptulosonate-7-phosphate (DAHP).</text>
</comment>
<evidence type="ECO:0000256" key="8">
    <source>
        <dbReference type="ARBA" id="ARBA00031111"/>
    </source>
</evidence>
<sequence length="136" mass="15503">MKNIMRYQIDNTRISGMQELLAPNVLIEKQPISEHSSKLVFESRSKIADIISKKDDRLIVVVGPCSIHDPTAALDYANLLLESSKEYKETLQIVMRVYFEKPRTTVGWKGLINDPDLDNSFNINKGVSIARQLLRD</sequence>
<accession>A0A383CPV4</accession>
<dbReference type="AlphaFoldDB" id="A0A383CPV4"/>
<dbReference type="NCBIfam" id="TIGR00034">
    <property type="entry name" value="aroFGH"/>
    <property type="match status" value="1"/>
</dbReference>
<gene>
    <name evidence="13" type="ORF">METZ01_LOCUS487008</name>
</gene>
<dbReference type="InterPro" id="IPR006218">
    <property type="entry name" value="DAHP1/KDSA"/>
</dbReference>
<proteinExistence type="inferred from homology"/>
<keyword evidence="5" id="KW-0028">Amino-acid biosynthesis</keyword>
<evidence type="ECO:0000256" key="2">
    <source>
        <dbReference type="ARBA" id="ARBA00004688"/>
    </source>
</evidence>
<evidence type="ECO:0000256" key="3">
    <source>
        <dbReference type="ARBA" id="ARBA00007985"/>
    </source>
</evidence>
<comment type="catalytic activity">
    <reaction evidence="11">
        <text>D-erythrose 4-phosphate + phosphoenolpyruvate + H2O = 7-phospho-2-dehydro-3-deoxy-D-arabino-heptonate + phosphate</text>
        <dbReference type="Rhea" id="RHEA:14717"/>
        <dbReference type="ChEBI" id="CHEBI:15377"/>
        <dbReference type="ChEBI" id="CHEBI:16897"/>
        <dbReference type="ChEBI" id="CHEBI:43474"/>
        <dbReference type="ChEBI" id="CHEBI:58394"/>
        <dbReference type="ChEBI" id="CHEBI:58702"/>
        <dbReference type="EC" id="2.5.1.54"/>
    </reaction>
</comment>
<dbReference type="EC" id="2.5.1.54" evidence="4"/>